<comment type="caution">
    <text evidence="10">The sequence shown here is derived from an EMBL/GenBank/DDBJ whole genome shotgun (WGS) entry which is preliminary data.</text>
</comment>
<dbReference type="PANTHER" id="PTHR13006">
    <property type="entry name" value="PAPILLOMAVIRUS REGULATORY FACTOR PRF-1"/>
    <property type="match status" value="1"/>
</dbReference>
<evidence type="ECO:0000259" key="9">
    <source>
        <dbReference type="PROSITE" id="PS00028"/>
    </source>
</evidence>
<keyword evidence="6" id="KW-0238">DNA-binding</keyword>
<keyword evidence="8" id="KW-0539">Nucleus</keyword>
<comment type="subcellular location">
    <subcellularLocation>
        <location evidence="1">Nucleus</location>
    </subcellularLocation>
</comment>
<dbReference type="InterPro" id="IPR052253">
    <property type="entry name" value="CR1/CR2-DNA-binding_regulator"/>
</dbReference>
<evidence type="ECO:0000256" key="6">
    <source>
        <dbReference type="ARBA" id="ARBA00023125"/>
    </source>
</evidence>
<keyword evidence="5" id="KW-0805">Transcription regulation</keyword>
<organism evidence="10 11">
    <name type="scientific">Polyplax serrata</name>
    <name type="common">Common mouse louse</name>
    <dbReference type="NCBI Taxonomy" id="468196"/>
    <lineage>
        <taxon>Eukaryota</taxon>
        <taxon>Metazoa</taxon>
        <taxon>Ecdysozoa</taxon>
        <taxon>Arthropoda</taxon>
        <taxon>Hexapoda</taxon>
        <taxon>Insecta</taxon>
        <taxon>Pterygota</taxon>
        <taxon>Neoptera</taxon>
        <taxon>Paraneoptera</taxon>
        <taxon>Psocodea</taxon>
        <taxon>Troctomorpha</taxon>
        <taxon>Phthiraptera</taxon>
        <taxon>Anoplura</taxon>
        <taxon>Polyplacidae</taxon>
        <taxon>Polyplax</taxon>
    </lineage>
</organism>
<proteinExistence type="predicted"/>
<sequence length="224" mass="25561">MERPGAQVEQSAILKTSGSGCCAWNLAQYPQVIEFRCTWPGCCYSVCDLPSIEYHVRQTHLGPKKETDLDDLSDHEEEFYYTEVEVSRADVMTNVTMTPPVHPHKDMCRPSHEDPDYQKTRGYPIVRSSSNTPTANTPWSSFTRRIKSTLVKRPDLRRGKREEKQRNAERCTGWSTENCGAHNVNGKRHAAGLGIKAHRRKGSVNSLRLTEYMEECFTALTWPL</sequence>
<evidence type="ECO:0000256" key="7">
    <source>
        <dbReference type="ARBA" id="ARBA00023163"/>
    </source>
</evidence>
<name>A0ABR1B1K9_POLSC</name>
<evidence type="ECO:0000256" key="1">
    <source>
        <dbReference type="ARBA" id="ARBA00004123"/>
    </source>
</evidence>
<evidence type="ECO:0000256" key="5">
    <source>
        <dbReference type="ARBA" id="ARBA00023015"/>
    </source>
</evidence>
<evidence type="ECO:0000313" key="10">
    <source>
        <dbReference type="EMBL" id="KAK6633397.1"/>
    </source>
</evidence>
<evidence type="ECO:0000256" key="3">
    <source>
        <dbReference type="ARBA" id="ARBA00022771"/>
    </source>
</evidence>
<gene>
    <name evidence="10" type="ORF">RUM44_003999</name>
</gene>
<accession>A0ABR1B1K9</accession>
<protein>
    <recommendedName>
        <fullName evidence="9">C2H2-type domain-containing protein</fullName>
    </recommendedName>
</protein>
<keyword evidence="4" id="KW-0862">Zinc</keyword>
<keyword evidence="7" id="KW-0804">Transcription</keyword>
<evidence type="ECO:0000256" key="2">
    <source>
        <dbReference type="ARBA" id="ARBA00022723"/>
    </source>
</evidence>
<keyword evidence="3" id="KW-0863">Zinc-finger</keyword>
<evidence type="ECO:0000256" key="4">
    <source>
        <dbReference type="ARBA" id="ARBA00022833"/>
    </source>
</evidence>
<keyword evidence="2" id="KW-0479">Metal-binding</keyword>
<dbReference type="EMBL" id="JAWJWF010000004">
    <property type="protein sequence ID" value="KAK6633397.1"/>
    <property type="molecule type" value="Genomic_DNA"/>
</dbReference>
<dbReference type="PANTHER" id="PTHR13006:SF9">
    <property type="entry name" value="GLUCOSE TRANSPORTER 4 ENHANCER FACTOR, ISOFORM G"/>
    <property type="match status" value="1"/>
</dbReference>
<dbReference type="Proteomes" id="UP001359485">
    <property type="component" value="Unassembled WGS sequence"/>
</dbReference>
<feature type="domain" description="C2H2-type" evidence="9">
    <location>
        <begin position="37"/>
        <end position="60"/>
    </location>
</feature>
<dbReference type="PROSITE" id="PS00028">
    <property type="entry name" value="ZINC_FINGER_C2H2_1"/>
    <property type="match status" value="1"/>
</dbReference>
<reference evidence="10 11" key="1">
    <citation type="submission" date="2023-09" db="EMBL/GenBank/DDBJ databases">
        <title>Genomes of two closely related lineages of the louse Polyplax serrata with different host specificities.</title>
        <authorList>
            <person name="Martinu J."/>
            <person name="Tarabai H."/>
            <person name="Stefka J."/>
            <person name="Hypsa V."/>
        </authorList>
    </citation>
    <scope>NUCLEOTIDE SEQUENCE [LARGE SCALE GENOMIC DNA]</scope>
    <source>
        <strain evidence="10">98ZLc_SE</strain>
    </source>
</reference>
<evidence type="ECO:0000256" key="8">
    <source>
        <dbReference type="ARBA" id="ARBA00023242"/>
    </source>
</evidence>
<dbReference type="InterPro" id="IPR013087">
    <property type="entry name" value="Znf_C2H2_type"/>
</dbReference>
<evidence type="ECO:0000313" key="11">
    <source>
        <dbReference type="Proteomes" id="UP001359485"/>
    </source>
</evidence>
<keyword evidence="11" id="KW-1185">Reference proteome</keyword>